<dbReference type="AlphaFoldDB" id="A0A9P6JC87"/>
<dbReference type="PANTHER" id="PTHR43861">
    <property type="entry name" value="TRANS-ACONITATE 2-METHYLTRANSFERASE-RELATED"/>
    <property type="match status" value="1"/>
</dbReference>
<comment type="caution">
    <text evidence="2">The sequence shown here is derived from an EMBL/GenBank/DDBJ whole genome shotgun (WGS) entry which is preliminary data.</text>
</comment>
<dbReference type="Pfam" id="PF13847">
    <property type="entry name" value="Methyltransf_31"/>
    <property type="match status" value="1"/>
</dbReference>
<reference evidence="2" key="1">
    <citation type="journal article" date="2020" name="Fungal Divers.">
        <title>Resolving the Mortierellaceae phylogeny through synthesis of multi-gene phylogenetics and phylogenomics.</title>
        <authorList>
            <person name="Vandepol N."/>
            <person name="Liber J."/>
            <person name="Desiro A."/>
            <person name="Na H."/>
            <person name="Kennedy M."/>
            <person name="Barry K."/>
            <person name="Grigoriev I.V."/>
            <person name="Miller A.N."/>
            <person name="O'Donnell K."/>
            <person name="Stajich J.E."/>
            <person name="Bonito G."/>
        </authorList>
    </citation>
    <scope>NUCLEOTIDE SEQUENCE</scope>
    <source>
        <strain evidence="2">CK1249</strain>
    </source>
</reference>
<dbReference type="Gene3D" id="3.40.50.150">
    <property type="entry name" value="Vaccinia Virus protein VP39"/>
    <property type="match status" value="1"/>
</dbReference>
<dbReference type="PANTHER" id="PTHR43861:SF1">
    <property type="entry name" value="TRANS-ACONITATE 2-METHYLTRANSFERASE"/>
    <property type="match status" value="1"/>
</dbReference>
<organism evidence="2 3">
    <name type="scientific">Mortierella alpina</name>
    <name type="common">Oleaginous fungus</name>
    <name type="synonym">Mortierella renispora</name>
    <dbReference type="NCBI Taxonomy" id="64518"/>
    <lineage>
        <taxon>Eukaryota</taxon>
        <taxon>Fungi</taxon>
        <taxon>Fungi incertae sedis</taxon>
        <taxon>Mucoromycota</taxon>
        <taxon>Mortierellomycotina</taxon>
        <taxon>Mortierellomycetes</taxon>
        <taxon>Mortierellales</taxon>
        <taxon>Mortierellaceae</taxon>
        <taxon>Mortierella</taxon>
    </lineage>
</organism>
<feature type="domain" description="Methyltransferase" evidence="1">
    <location>
        <begin position="53"/>
        <end position="174"/>
    </location>
</feature>
<evidence type="ECO:0000259" key="1">
    <source>
        <dbReference type="Pfam" id="PF13847"/>
    </source>
</evidence>
<dbReference type="CDD" id="cd02440">
    <property type="entry name" value="AdoMet_MTases"/>
    <property type="match status" value="1"/>
</dbReference>
<dbReference type="InterPro" id="IPR025714">
    <property type="entry name" value="Methyltranfer_dom"/>
</dbReference>
<keyword evidence="3" id="KW-1185">Reference proteome</keyword>
<dbReference type="InterPro" id="IPR029063">
    <property type="entry name" value="SAM-dependent_MTases_sf"/>
</dbReference>
<evidence type="ECO:0000313" key="2">
    <source>
        <dbReference type="EMBL" id="KAF9966665.1"/>
    </source>
</evidence>
<sequence>MISHGNEFHEQNRASWNEAVVAHNSHKVDQHLFFRNKGSTLFREEKELLGNLSGLKVCHLQCNAGQDTLSLVTKLGAQNPVGVDISDNAIEFATNLARESGIEATFIRMDVFDYFATTDPDQFDVVFVSYGAVCWLSSMEKWAVGINRILKPGGRLVLVEFHPTSQIFDADMKHHYPYSSGGVNVHETSGVSDYVAMSQATETTEVQPNLKYATGIQGFRNTSPCHEFCWGLGDIVGSLVNAGLDLKHFKEYNYSNFFKVYKNMRAELVEEGTRYRFDGPMLPLMYSVIVHKPLKP</sequence>
<proteinExistence type="predicted"/>
<dbReference type="OrthoDB" id="540004at2759"/>
<protein>
    <recommendedName>
        <fullName evidence="1">Methyltransferase domain-containing protein</fullName>
    </recommendedName>
</protein>
<accession>A0A9P6JC87</accession>
<dbReference type="Proteomes" id="UP000738359">
    <property type="component" value="Unassembled WGS sequence"/>
</dbReference>
<name>A0A9P6JC87_MORAP</name>
<evidence type="ECO:0000313" key="3">
    <source>
        <dbReference type="Proteomes" id="UP000738359"/>
    </source>
</evidence>
<gene>
    <name evidence="2" type="ORF">BGZ70_001652</name>
</gene>
<dbReference type="EMBL" id="JAAAHY010000138">
    <property type="protein sequence ID" value="KAF9966665.1"/>
    <property type="molecule type" value="Genomic_DNA"/>
</dbReference>
<dbReference type="SUPFAM" id="SSF53335">
    <property type="entry name" value="S-adenosyl-L-methionine-dependent methyltransferases"/>
    <property type="match status" value="1"/>
</dbReference>